<keyword evidence="2" id="KW-1185">Reference proteome</keyword>
<protein>
    <recommendedName>
        <fullName evidence="3">Nucleotidyl transferase AbiEii toxin, Type IV TA system</fullName>
    </recommendedName>
</protein>
<name>A0A1T4WHB7_9BACT</name>
<evidence type="ECO:0008006" key="3">
    <source>
        <dbReference type="Google" id="ProtNLM"/>
    </source>
</evidence>
<dbReference type="EMBL" id="FUYE01000001">
    <property type="protein sequence ID" value="SKA76348.1"/>
    <property type="molecule type" value="Genomic_DNA"/>
</dbReference>
<dbReference type="OrthoDB" id="1551055at2"/>
<dbReference type="InterPro" id="IPR043519">
    <property type="entry name" value="NT_sf"/>
</dbReference>
<gene>
    <name evidence="1" type="ORF">SAMN02745166_00155</name>
</gene>
<reference evidence="2" key="1">
    <citation type="submission" date="2017-02" db="EMBL/GenBank/DDBJ databases">
        <authorList>
            <person name="Varghese N."/>
            <person name="Submissions S."/>
        </authorList>
    </citation>
    <scope>NUCLEOTIDE SEQUENCE [LARGE SCALE GENOMIC DNA]</scope>
    <source>
        <strain evidence="2">ATCC 700200</strain>
    </source>
</reference>
<organism evidence="1 2">
    <name type="scientific">Prosthecobacter debontii</name>
    <dbReference type="NCBI Taxonomy" id="48467"/>
    <lineage>
        <taxon>Bacteria</taxon>
        <taxon>Pseudomonadati</taxon>
        <taxon>Verrucomicrobiota</taxon>
        <taxon>Verrucomicrobiia</taxon>
        <taxon>Verrucomicrobiales</taxon>
        <taxon>Verrucomicrobiaceae</taxon>
        <taxon>Prosthecobacter</taxon>
    </lineage>
</organism>
<evidence type="ECO:0000313" key="1">
    <source>
        <dbReference type="EMBL" id="SKA76348.1"/>
    </source>
</evidence>
<evidence type="ECO:0000313" key="2">
    <source>
        <dbReference type="Proteomes" id="UP000190774"/>
    </source>
</evidence>
<sequence>MQSPEPFLIFTRKLNELGIRYMVTGSVAAIYYGEPRMTNDVDIIAFLKATDVMKLVRAFDGDDFYCPPQEVIQMELAREQRGHFNLIHHETGFKADIYLSGQDALHAWGQAHIQVTDLEGDTVSFAPPEYVIVRKLQFYEEGSSAKHLRDISRMLLSLGSSWSREELLTLIRQYHLEKPWADVEAMMLS</sequence>
<dbReference type="STRING" id="48467.SAMN02745166_00155"/>
<accession>A0A1T4WHB7</accession>
<dbReference type="AlphaFoldDB" id="A0A1T4WHB7"/>
<dbReference type="Gene3D" id="3.30.460.40">
    <property type="match status" value="1"/>
</dbReference>
<dbReference type="SUPFAM" id="SSF81301">
    <property type="entry name" value="Nucleotidyltransferase"/>
    <property type="match status" value="1"/>
</dbReference>
<proteinExistence type="predicted"/>
<dbReference type="Proteomes" id="UP000190774">
    <property type="component" value="Unassembled WGS sequence"/>
</dbReference>
<dbReference type="RefSeq" id="WP_078811395.1">
    <property type="nucleotide sequence ID" value="NZ_FUYE01000001.1"/>
</dbReference>